<evidence type="ECO:0000256" key="1">
    <source>
        <dbReference type="ARBA" id="ARBA00023015"/>
    </source>
</evidence>
<dbReference type="GO" id="GO:0003700">
    <property type="term" value="F:DNA-binding transcription factor activity"/>
    <property type="evidence" value="ECO:0007669"/>
    <property type="project" value="InterPro"/>
</dbReference>
<dbReference type="PANTHER" id="PTHR46796">
    <property type="entry name" value="HTH-TYPE TRANSCRIPTIONAL ACTIVATOR RHAS-RELATED"/>
    <property type="match status" value="1"/>
</dbReference>
<dbReference type="InterPro" id="IPR009057">
    <property type="entry name" value="Homeodomain-like_sf"/>
</dbReference>
<protein>
    <submittedName>
        <fullName evidence="6">Helix-turn-helix transcriptional regulator</fullName>
    </submittedName>
</protein>
<keyword evidence="1" id="KW-0805">Transcription regulation</keyword>
<feature type="domain" description="HTH araC/xylS-type" evidence="5">
    <location>
        <begin position="162"/>
        <end position="260"/>
    </location>
</feature>
<evidence type="ECO:0000313" key="7">
    <source>
        <dbReference type="Proteomes" id="UP000316584"/>
    </source>
</evidence>
<dbReference type="Proteomes" id="UP000316584">
    <property type="component" value="Chromosome"/>
</dbReference>
<evidence type="ECO:0000256" key="3">
    <source>
        <dbReference type="ARBA" id="ARBA00023163"/>
    </source>
</evidence>
<keyword evidence="3" id="KW-0804">Transcription</keyword>
<dbReference type="RefSeq" id="WP_144892797.1">
    <property type="nucleotide sequence ID" value="NZ_CP042218.1"/>
</dbReference>
<organism evidence="6 7">
    <name type="scientific">Luteimonas granuli</name>
    <dbReference type="NCBI Taxonomy" id="1176533"/>
    <lineage>
        <taxon>Bacteria</taxon>
        <taxon>Pseudomonadati</taxon>
        <taxon>Pseudomonadota</taxon>
        <taxon>Gammaproteobacteria</taxon>
        <taxon>Lysobacterales</taxon>
        <taxon>Lysobacteraceae</taxon>
        <taxon>Luteimonas</taxon>
    </lineage>
</organism>
<dbReference type="AlphaFoldDB" id="A0A518N5U9"/>
<dbReference type="InterPro" id="IPR050204">
    <property type="entry name" value="AraC_XylS_family_regulators"/>
</dbReference>
<dbReference type="PANTHER" id="PTHR46796:SF7">
    <property type="entry name" value="ARAC FAMILY TRANSCRIPTIONAL REGULATOR"/>
    <property type="match status" value="1"/>
</dbReference>
<dbReference type="Gene3D" id="1.10.10.60">
    <property type="entry name" value="Homeodomain-like"/>
    <property type="match status" value="2"/>
</dbReference>
<evidence type="ECO:0000256" key="4">
    <source>
        <dbReference type="SAM" id="MobiDB-lite"/>
    </source>
</evidence>
<dbReference type="SMART" id="SM00342">
    <property type="entry name" value="HTH_ARAC"/>
    <property type="match status" value="1"/>
</dbReference>
<evidence type="ECO:0000256" key="2">
    <source>
        <dbReference type="ARBA" id="ARBA00023125"/>
    </source>
</evidence>
<gene>
    <name evidence="6" type="ORF">FPZ22_10545</name>
</gene>
<reference evidence="6 7" key="1">
    <citation type="submission" date="2019-07" db="EMBL/GenBank/DDBJ databases">
        <title>Full genome sequence of Luteimonas sp. Gr-4.</title>
        <authorList>
            <person name="Im W.-T."/>
        </authorList>
    </citation>
    <scope>NUCLEOTIDE SEQUENCE [LARGE SCALE GENOMIC DNA]</scope>
    <source>
        <strain evidence="6 7">Gr-4</strain>
    </source>
</reference>
<accession>A0A518N5U9</accession>
<name>A0A518N5U9_9GAMM</name>
<dbReference type="GO" id="GO:0043565">
    <property type="term" value="F:sequence-specific DNA binding"/>
    <property type="evidence" value="ECO:0007669"/>
    <property type="project" value="InterPro"/>
</dbReference>
<dbReference type="InterPro" id="IPR018060">
    <property type="entry name" value="HTH_AraC"/>
</dbReference>
<feature type="region of interest" description="Disordered" evidence="4">
    <location>
        <begin position="291"/>
        <end position="312"/>
    </location>
</feature>
<sequence>MIHVHGRHGGARLPAGTIALLVNLSGRLDLESPDSRWALPRRSALLWREGPLRITSHASSRCLALYGDADAWRPHLPASAGQPQLTLFPWEGPCPRTLARAMLQVARAMNPGRSPRPGEAVRGAVTALCVALDEPQAWLLAPLQRCSGRTLQHRQRTLLRLLRVRNMIRRTGDSRIDLGRLAAFASYSPCHLLRIYRDAFGETPSEYASSLRQQRAWTLVHETRMQVHEITELLGFESQSSFCRAFKSAFGTTTSEARRRHAARLTESRKARACVAQARTSNAIAAAERISGPCRPSSGYLSSPRAARTGSR</sequence>
<evidence type="ECO:0000259" key="5">
    <source>
        <dbReference type="PROSITE" id="PS01124"/>
    </source>
</evidence>
<dbReference type="SUPFAM" id="SSF46689">
    <property type="entry name" value="Homeodomain-like"/>
    <property type="match status" value="2"/>
</dbReference>
<keyword evidence="2" id="KW-0238">DNA-binding</keyword>
<dbReference type="KEGG" id="lug:FPZ22_10545"/>
<dbReference type="EMBL" id="CP042218">
    <property type="protein sequence ID" value="QDW67267.1"/>
    <property type="molecule type" value="Genomic_DNA"/>
</dbReference>
<keyword evidence="7" id="KW-1185">Reference proteome</keyword>
<proteinExistence type="predicted"/>
<dbReference type="Pfam" id="PF12833">
    <property type="entry name" value="HTH_18"/>
    <property type="match status" value="1"/>
</dbReference>
<evidence type="ECO:0000313" key="6">
    <source>
        <dbReference type="EMBL" id="QDW67267.1"/>
    </source>
</evidence>
<dbReference type="OrthoDB" id="282744at2"/>
<dbReference type="PROSITE" id="PS01124">
    <property type="entry name" value="HTH_ARAC_FAMILY_2"/>
    <property type="match status" value="1"/>
</dbReference>